<dbReference type="SUPFAM" id="SSF46785">
    <property type="entry name" value="Winged helix' DNA-binding domain"/>
    <property type="match status" value="1"/>
</dbReference>
<dbReference type="PANTHER" id="PTHR43537:SF24">
    <property type="entry name" value="GLUCONATE OPERON TRANSCRIPTIONAL REPRESSOR"/>
    <property type="match status" value="1"/>
</dbReference>
<dbReference type="Gene3D" id="1.10.10.10">
    <property type="entry name" value="Winged helix-like DNA-binding domain superfamily/Winged helix DNA-binding domain"/>
    <property type="match status" value="1"/>
</dbReference>
<name>A0A2W2FI47_9ACTN</name>
<dbReference type="PANTHER" id="PTHR43537">
    <property type="entry name" value="TRANSCRIPTIONAL REGULATOR, GNTR FAMILY"/>
    <property type="match status" value="1"/>
</dbReference>
<keyword evidence="6" id="KW-1185">Reference proteome</keyword>
<dbReference type="InterPro" id="IPR000524">
    <property type="entry name" value="Tscrpt_reg_HTH_GntR"/>
</dbReference>
<dbReference type="InterPro" id="IPR011711">
    <property type="entry name" value="GntR_C"/>
</dbReference>
<dbReference type="SMART" id="SM00345">
    <property type="entry name" value="HTH_GNTR"/>
    <property type="match status" value="1"/>
</dbReference>
<evidence type="ECO:0000256" key="1">
    <source>
        <dbReference type="ARBA" id="ARBA00023015"/>
    </source>
</evidence>
<dbReference type="Gene3D" id="1.20.120.530">
    <property type="entry name" value="GntR ligand-binding domain-like"/>
    <property type="match status" value="1"/>
</dbReference>
<organism evidence="5 6">
    <name type="scientific">Spongiactinospora gelatinilytica</name>
    <dbReference type="NCBI Taxonomy" id="2666298"/>
    <lineage>
        <taxon>Bacteria</taxon>
        <taxon>Bacillati</taxon>
        <taxon>Actinomycetota</taxon>
        <taxon>Actinomycetes</taxon>
        <taxon>Streptosporangiales</taxon>
        <taxon>Streptosporangiaceae</taxon>
        <taxon>Spongiactinospora</taxon>
    </lineage>
</organism>
<keyword evidence="2" id="KW-0238">DNA-binding</keyword>
<dbReference type="SMART" id="SM00895">
    <property type="entry name" value="FCD"/>
    <property type="match status" value="1"/>
</dbReference>
<evidence type="ECO:0000313" key="5">
    <source>
        <dbReference type="EMBL" id="PZG35321.1"/>
    </source>
</evidence>
<dbReference type="CDD" id="cd07377">
    <property type="entry name" value="WHTH_GntR"/>
    <property type="match status" value="1"/>
</dbReference>
<dbReference type="PROSITE" id="PS50949">
    <property type="entry name" value="HTH_GNTR"/>
    <property type="match status" value="1"/>
</dbReference>
<evidence type="ECO:0000313" key="6">
    <source>
        <dbReference type="Proteomes" id="UP000248544"/>
    </source>
</evidence>
<comment type="caution">
    <text evidence="5">The sequence shown here is derived from an EMBL/GenBank/DDBJ whole genome shotgun (WGS) entry which is preliminary data.</text>
</comment>
<evidence type="ECO:0000256" key="3">
    <source>
        <dbReference type="ARBA" id="ARBA00023163"/>
    </source>
</evidence>
<keyword evidence="3" id="KW-0804">Transcription</keyword>
<protein>
    <submittedName>
        <fullName evidence="5">GntR family transcriptional regulator</fullName>
    </submittedName>
</protein>
<dbReference type="InterPro" id="IPR036388">
    <property type="entry name" value="WH-like_DNA-bd_sf"/>
</dbReference>
<dbReference type="Pfam" id="PF00392">
    <property type="entry name" value="GntR"/>
    <property type="match status" value="1"/>
</dbReference>
<evidence type="ECO:0000259" key="4">
    <source>
        <dbReference type="PROSITE" id="PS50949"/>
    </source>
</evidence>
<sequence>MHTAYTNRVPSSPEPRPGSAQAVYAELRRRFAAGEYAPGQRLTEAVLAAELGVSRTPVRQALGRLLTDGLVVPAARGVAVAALTAAEAGHLFVLRGRLEALAAELAATRQKEGRLAPAEIDALDEAVDRVEAAVRAHDPRASAQANLALHRAIGAAAGNPFLEDALHRVWDRIAVTTVANLDDPHWADAITEQHRAIIAGIRAGDPQAAGEAALSHIQAAGRAYRPLDH</sequence>
<dbReference type="PRINTS" id="PR00035">
    <property type="entry name" value="HTHGNTR"/>
</dbReference>
<dbReference type="GO" id="GO:0003677">
    <property type="term" value="F:DNA binding"/>
    <property type="evidence" value="ECO:0007669"/>
    <property type="project" value="UniProtKB-KW"/>
</dbReference>
<reference evidence="5 6" key="1">
    <citation type="submission" date="2018-01" db="EMBL/GenBank/DDBJ databases">
        <title>Draft genome sequence of Sphaerisporangium sp. 7K107.</title>
        <authorList>
            <person name="Sahin N."/>
            <person name="Saygin H."/>
            <person name="Ay H."/>
        </authorList>
    </citation>
    <scope>NUCLEOTIDE SEQUENCE [LARGE SCALE GENOMIC DNA]</scope>
    <source>
        <strain evidence="5 6">7K107</strain>
    </source>
</reference>
<proteinExistence type="predicted"/>
<dbReference type="GO" id="GO:0003700">
    <property type="term" value="F:DNA-binding transcription factor activity"/>
    <property type="evidence" value="ECO:0007669"/>
    <property type="project" value="InterPro"/>
</dbReference>
<evidence type="ECO:0000256" key="2">
    <source>
        <dbReference type="ARBA" id="ARBA00023125"/>
    </source>
</evidence>
<dbReference type="SUPFAM" id="SSF48008">
    <property type="entry name" value="GntR ligand-binding domain-like"/>
    <property type="match status" value="1"/>
</dbReference>
<feature type="domain" description="HTH gntR-type" evidence="4">
    <location>
        <begin position="17"/>
        <end position="83"/>
    </location>
</feature>
<accession>A0A2W2FI47</accession>
<gene>
    <name evidence="5" type="ORF">C1I98_27495</name>
</gene>
<keyword evidence="1" id="KW-0805">Transcription regulation</keyword>
<dbReference type="InterPro" id="IPR008920">
    <property type="entry name" value="TF_FadR/GntR_C"/>
</dbReference>
<dbReference type="Proteomes" id="UP000248544">
    <property type="component" value="Unassembled WGS sequence"/>
</dbReference>
<dbReference type="AlphaFoldDB" id="A0A2W2FI47"/>
<dbReference type="InterPro" id="IPR036390">
    <property type="entry name" value="WH_DNA-bd_sf"/>
</dbReference>
<dbReference type="EMBL" id="POUA01000271">
    <property type="protein sequence ID" value="PZG35321.1"/>
    <property type="molecule type" value="Genomic_DNA"/>
</dbReference>
<dbReference type="Pfam" id="PF07729">
    <property type="entry name" value="FCD"/>
    <property type="match status" value="1"/>
</dbReference>